<evidence type="ECO:0000256" key="1">
    <source>
        <dbReference type="SAM" id="MobiDB-lite"/>
    </source>
</evidence>
<accession>A0ABW0RBB0</accession>
<dbReference type="RefSeq" id="WP_342580921.1">
    <property type="nucleotide sequence ID" value="NZ_JBHSNQ010000031.1"/>
</dbReference>
<dbReference type="InterPro" id="IPR024596">
    <property type="entry name" value="RNApol_su_b/EpuA"/>
</dbReference>
<evidence type="ECO:0000313" key="3">
    <source>
        <dbReference type="EMBL" id="MFC5540630.1"/>
    </source>
</evidence>
<comment type="caution">
    <text evidence="3">The sequence shown here is derived from an EMBL/GenBank/DDBJ whole genome shotgun (WGS) entry which is preliminary data.</text>
</comment>
<feature type="compositionally biased region" description="Polar residues" evidence="1">
    <location>
        <begin position="1"/>
        <end position="11"/>
    </location>
</feature>
<dbReference type="EMBL" id="JBHSNQ010000031">
    <property type="protein sequence ID" value="MFC5540630.1"/>
    <property type="molecule type" value="Genomic_DNA"/>
</dbReference>
<dbReference type="GO" id="GO:0000428">
    <property type="term" value="C:DNA-directed RNA polymerase complex"/>
    <property type="evidence" value="ECO:0007669"/>
    <property type="project" value="UniProtKB-KW"/>
</dbReference>
<keyword evidence="2" id="KW-0472">Membrane</keyword>
<keyword evidence="2" id="KW-1133">Transmembrane helix</keyword>
<organism evidence="3 4">
    <name type="scientific">Ureibacillus suwonensis</name>
    <dbReference type="NCBI Taxonomy" id="313007"/>
    <lineage>
        <taxon>Bacteria</taxon>
        <taxon>Bacillati</taxon>
        <taxon>Bacillota</taxon>
        <taxon>Bacilli</taxon>
        <taxon>Bacillales</taxon>
        <taxon>Caryophanaceae</taxon>
        <taxon>Ureibacillus</taxon>
    </lineage>
</organism>
<keyword evidence="2" id="KW-0812">Transmembrane</keyword>
<keyword evidence="4" id="KW-1185">Reference proteome</keyword>
<sequence length="119" mass="13794">MANEMKSGSTLTEKRTKRQEKDPKASGVLLSKWLKRNKRENEKNEEALPNDDSFIKNLKIYRTRMFPIWLRIVIVLVLLLLAAIFGLMIGYGLIGDGKLMDALKWETYQHILDIMNGKE</sequence>
<feature type="transmembrane region" description="Helical" evidence="2">
    <location>
        <begin position="68"/>
        <end position="94"/>
    </location>
</feature>
<dbReference type="Proteomes" id="UP001595978">
    <property type="component" value="Unassembled WGS sequence"/>
</dbReference>
<evidence type="ECO:0000256" key="2">
    <source>
        <dbReference type="SAM" id="Phobius"/>
    </source>
</evidence>
<evidence type="ECO:0000313" key="4">
    <source>
        <dbReference type="Proteomes" id="UP001595978"/>
    </source>
</evidence>
<feature type="region of interest" description="Disordered" evidence="1">
    <location>
        <begin position="1"/>
        <end position="26"/>
    </location>
</feature>
<keyword evidence="3" id="KW-0240">DNA-directed RNA polymerase</keyword>
<dbReference type="Pfam" id="PF11772">
    <property type="entry name" value="EpuA"/>
    <property type="match status" value="1"/>
</dbReference>
<name>A0ABW0RBB0_9BACL</name>
<reference evidence="4" key="1">
    <citation type="journal article" date="2019" name="Int. J. Syst. Evol. Microbiol.">
        <title>The Global Catalogue of Microorganisms (GCM) 10K type strain sequencing project: providing services to taxonomists for standard genome sequencing and annotation.</title>
        <authorList>
            <consortium name="The Broad Institute Genomics Platform"/>
            <consortium name="The Broad Institute Genome Sequencing Center for Infectious Disease"/>
            <person name="Wu L."/>
            <person name="Ma J."/>
        </authorList>
    </citation>
    <scope>NUCLEOTIDE SEQUENCE [LARGE SCALE GENOMIC DNA]</scope>
    <source>
        <strain evidence="4">CCUG 56331</strain>
    </source>
</reference>
<protein>
    <submittedName>
        <fullName evidence="3">DNA-directed RNA polymerase subunit beta</fullName>
    </submittedName>
</protein>
<proteinExistence type="predicted"/>
<gene>
    <name evidence="3" type="ORF">ACFPOH_02400</name>
</gene>
<keyword evidence="3" id="KW-0804">Transcription</keyword>